<reference evidence="3" key="1">
    <citation type="journal article" date="2017" name="Plant J.">
        <title>The pomegranate (Punica granatum L.) genome and the genomics of punicalagin biosynthesis.</title>
        <authorList>
            <person name="Qin G."/>
            <person name="Xu C."/>
            <person name="Ming R."/>
            <person name="Tang H."/>
            <person name="Guyot R."/>
            <person name="Kramer E.M."/>
            <person name="Hu Y."/>
            <person name="Yi X."/>
            <person name="Qi Y."/>
            <person name="Xu X."/>
            <person name="Gao Z."/>
            <person name="Pan H."/>
            <person name="Jian J."/>
            <person name="Tian Y."/>
            <person name="Yue Z."/>
            <person name="Xu Y."/>
        </authorList>
    </citation>
    <scope>NUCLEOTIDE SEQUENCE [LARGE SCALE GENOMIC DNA]</scope>
    <source>
        <strain evidence="3">cv. Dabenzi</strain>
    </source>
</reference>
<evidence type="ECO:0000313" key="4">
    <source>
        <dbReference type="Proteomes" id="UP000233551"/>
    </source>
</evidence>
<dbReference type="EMBL" id="PGOL01000570">
    <property type="protein sequence ID" value="PKI68159.1"/>
    <property type="molecule type" value="Genomic_DNA"/>
</dbReference>
<evidence type="ECO:0000313" key="3">
    <source>
        <dbReference type="Proteomes" id="UP000197138"/>
    </source>
</evidence>
<gene>
    <name evidence="1" type="ORF">CDL15_Pgr025579</name>
    <name evidence="2" type="ORF">CRG98_011458</name>
</gene>
<dbReference type="EMBL" id="MTKT01004810">
    <property type="protein sequence ID" value="OWM69730.1"/>
    <property type="molecule type" value="Genomic_DNA"/>
</dbReference>
<organism evidence="1 3">
    <name type="scientific">Punica granatum</name>
    <name type="common">Pomegranate</name>
    <dbReference type="NCBI Taxonomy" id="22663"/>
    <lineage>
        <taxon>Eukaryota</taxon>
        <taxon>Viridiplantae</taxon>
        <taxon>Streptophyta</taxon>
        <taxon>Embryophyta</taxon>
        <taxon>Tracheophyta</taxon>
        <taxon>Spermatophyta</taxon>
        <taxon>Magnoliopsida</taxon>
        <taxon>eudicotyledons</taxon>
        <taxon>Gunneridae</taxon>
        <taxon>Pentapetalae</taxon>
        <taxon>rosids</taxon>
        <taxon>malvids</taxon>
        <taxon>Myrtales</taxon>
        <taxon>Lythraceae</taxon>
        <taxon>Punica</taxon>
    </lineage>
</organism>
<keyword evidence="4" id="KW-1185">Reference proteome</keyword>
<dbReference type="Proteomes" id="UP000197138">
    <property type="component" value="Unassembled WGS sequence"/>
</dbReference>
<protein>
    <submittedName>
        <fullName evidence="1">Uncharacterized protein</fullName>
    </submittedName>
</protein>
<accession>A0A218WBK4</accession>
<dbReference type="AlphaFoldDB" id="A0A218WBK4"/>
<proteinExistence type="predicted"/>
<reference evidence="2 4" key="3">
    <citation type="submission" date="2017-11" db="EMBL/GenBank/DDBJ databases">
        <title>De-novo sequencing of pomegranate (Punica granatum L.) genome.</title>
        <authorList>
            <person name="Akparov Z."/>
            <person name="Amiraslanov A."/>
            <person name="Hajiyeva S."/>
            <person name="Abbasov M."/>
            <person name="Kaur K."/>
            <person name="Hamwieh A."/>
            <person name="Solovyev V."/>
            <person name="Salamov A."/>
            <person name="Braich B."/>
            <person name="Kosarev P."/>
            <person name="Mahmoud A."/>
            <person name="Hajiyev E."/>
            <person name="Babayeva S."/>
            <person name="Izzatullayeva V."/>
            <person name="Mammadov A."/>
            <person name="Mammadov A."/>
            <person name="Sharifova S."/>
            <person name="Ojaghi J."/>
            <person name="Eynullazada K."/>
            <person name="Bayramov B."/>
            <person name="Abdulazimova A."/>
            <person name="Shahmuradov I."/>
        </authorList>
    </citation>
    <scope>NUCLEOTIDE SEQUENCE [LARGE SCALE GENOMIC DNA]</scope>
    <source>
        <strain evidence="2">AG2017</strain>
        <strain evidence="4">cv. AG2017</strain>
        <tissue evidence="2">Leaf</tissue>
    </source>
</reference>
<sequence>MSVIDIIARLDAICKKYDCKKYDRYDVEEQTDVNFSDEDSFARLYAVLEADIGAAQQTTEVAPKEKTRASAVAINVDARPNEDQVLEKMLKLQRLVMQKVKGLSSEEFAARNDLLFGLTDRIQGIGDGTACLNKWRGGWAASSSQTGF</sequence>
<reference evidence="1" key="2">
    <citation type="submission" date="2017-06" db="EMBL/GenBank/DDBJ databases">
        <title>The pomegranate genome and the genomics of punicalagin biosynthesis.</title>
        <authorList>
            <person name="Xu C."/>
        </authorList>
    </citation>
    <scope>NUCLEOTIDE SEQUENCE [LARGE SCALE GENOMIC DNA]</scope>
    <source>
        <tissue evidence="1">Fresh leaf</tissue>
    </source>
</reference>
<dbReference type="STRING" id="22663.A0A218WBK4"/>
<comment type="caution">
    <text evidence="1">The sequence shown here is derived from an EMBL/GenBank/DDBJ whole genome shotgun (WGS) entry which is preliminary data.</text>
</comment>
<dbReference type="Proteomes" id="UP000233551">
    <property type="component" value="Unassembled WGS sequence"/>
</dbReference>
<name>A0A218WBK4_PUNGR</name>
<evidence type="ECO:0000313" key="2">
    <source>
        <dbReference type="EMBL" id="PKI68159.1"/>
    </source>
</evidence>
<evidence type="ECO:0000313" key="1">
    <source>
        <dbReference type="EMBL" id="OWM69730.1"/>
    </source>
</evidence>